<dbReference type="OrthoDB" id="1376827at2"/>
<dbReference type="RefSeq" id="WP_129750231.1">
    <property type="nucleotide sequence ID" value="NZ_JUIW01000003.1"/>
</dbReference>
<organism evidence="1 2">
    <name type="scientific">Flavobacterium beibuense</name>
    <dbReference type="NCBI Taxonomy" id="657326"/>
    <lineage>
        <taxon>Bacteria</taxon>
        <taxon>Pseudomonadati</taxon>
        <taxon>Bacteroidota</taxon>
        <taxon>Flavobacteriia</taxon>
        <taxon>Flavobacteriales</taxon>
        <taxon>Flavobacteriaceae</taxon>
        <taxon>Flavobacterium</taxon>
    </lineage>
</organism>
<dbReference type="Proteomes" id="UP000289775">
    <property type="component" value="Unassembled WGS sequence"/>
</dbReference>
<name>A0A444WFA5_9FLAO</name>
<sequence>MLSGFIELNSDQVFSIRWKSYDEIIRLALTELAALQPGTTTLNLITRLESHIPPQGFNERHEMGWGFIDSTLHKTICRKLELCNLCQDEQQLFWTAVENGYSRLLQCCDEFTHLQPHYVKELLELKSRAA</sequence>
<accession>A0A444WFA5</accession>
<reference evidence="1 2" key="1">
    <citation type="submission" date="2014-12" db="EMBL/GenBank/DDBJ databases">
        <title>Genome sequence of Flavobacterium beibuense RSKm HC5.</title>
        <authorList>
            <person name="Kim J.F."/>
            <person name="Song J.Y."/>
            <person name="Kwak M.-J."/>
            <person name="Lee S.-W."/>
        </authorList>
    </citation>
    <scope>NUCLEOTIDE SEQUENCE [LARGE SCALE GENOMIC DNA]</scope>
    <source>
        <strain evidence="1 2">RSKm HC5</strain>
    </source>
</reference>
<evidence type="ECO:0000313" key="2">
    <source>
        <dbReference type="Proteomes" id="UP000289775"/>
    </source>
</evidence>
<dbReference type="EMBL" id="JUIW01000003">
    <property type="protein sequence ID" value="RYJ44472.1"/>
    <property type="molecule type" value="Genomic_DNA"/>
</dbReference>
<evidence type="ECO:0000313" key="1">
    <source>
        <dbReference type="EMBL" id="RYJ44472.1"/>
    </source>
</evidence>
<proteinExistence type="predicted"/>
<keyword evidence="2" id="KW-1185">Reference proteome</keyword>
<comment type="caution">
    <text evidence="1">The sequence shown here is derived from an EMBL/GenBank/DDBJ whole genome shotgun (WGS) entry which is preliminary data.</text>
</comment>
<protein>
    <submittedName>
        <fullName evidence="1">Uncharacterized protein</fullName>
    </submittedName>
</protein>
<dbReference type="AlphaFoldDB" id="A0A444WFA5"/>
<gene>
    <name evidence="1" type="ORF">NU09_1082</name>
</gene>